<accession>A0A1B9FZD4</accession>
<dbReference type="EMBL" id="KI894022">
    <property type="protein sequence ID" value="OCF24136.1"/>
    <property type="molecule type" value="Genomic_DNA"/>
</dbReference>
<reference evidence="3" key="4">
    <citation type="submission" date="2024-02" db="EMBL/GenBank/DDBJ databases">
        <title>Comparative genomics of Cryptococcus and Kwoniella reveals pathogenesis evolution and contrasting modes of karyotype evolution via chromosome fusion or intercentromeric recombination.</title>
        <authorList>
            <person name="Coelho M.A."/>
            <person name="David-Palma M."/>
            <person name="Shea T."/>
            <person name="Bowers K."/>
            <person name="McGinley-Smith S."/>
            <person name="Mohammad A.W."/>
            <person name="Gnirke A."/>
            <person name="Yurkov A.M."/>
            <person name="Nowrousian M."/>
            <person name="Sun S."/>
            <person name="Cuomo C.A."/>
            <person name="Heitman J."/>
        </authorList>
    </citation>
    <scope>NUCLEOTIDE SEQUENCE</scope>
    <source>
        <strain evidence="3">CBS 10118</strain>
    </source>
</reference>
<feature type="region of interest" description="Disordered" evidence="1">
    <location>
        <begin position="50"/>
        <end position="184"/>
    </location>
</feature>
<sequence length="342" mass="39457">MMKARPVVGYDRTFLVVNGEVILESWIEGGDEWTLRELGIVEIHEEGEVRGWGGEEEEAEKLGREVWAREQDGNAEEGDGGEAAQRKFDVWTRDDVEAEEEDVNEDEDEEERNTVPVKTNLVDSLFGKLNDDSDSDSETEGIRSSSFAETDQDEEEEEHDLSTDSVESQNEDQDNHHHHHHHHHHLKSCLRYKVFERYRHDESDEDEGSDTEEITISAAQSDDMASLPISPWFVDPPLKTTTISDSSLKSRLEDTPEDDKSTSISPLFATTPLSLSRTITSTTTKSYLEKEAQMREKEEQETRQLYHDLYPPIYQIDKPIPLRDPWKLRTPVKNYFYNYSMC</sequence>
<dbReference type="OrthoDB" id="10662532at2759"/>
<dbReference type="VEuPathDB" id="FungiDB:I302_05594"/>
<evidence type="ECO:0000256" key="1">
    <source>
        <dbReference type="SAM" id="MobiDB-lite"/>
    </source>
</evidence>
<dbReference type="RefSeq" id="XP_019045206.1">
    <property type="nucleotide sequence ID" value="XM_019192209.1"/>
</dbReference>
<feature type="compositionally biased region" description="Basic and acidic residues" evidence="1">
    <location>
        <begin position="60"/>
        <end position="72"/>
    </location>
</feature>
<feature type="compositionally biased region" description="Acidic residues" evidence="1">
    <location>
        <begin position="96"/>
        <end position="111"/>
    </location>
</feature>
<protein>
    <submittedName>
        <fullName evidence="2">Uncharacterized protein</fullName>
    </submittedName>
</protein>
<organism evidence="2">
    <name type="scientific">Kwoniella bestiolae CBS 10118</name>
    <dbReference type="NCBI Taxonomy" id="1296100"/>
    <lineage>
        <taxon>Eukaryota</taxon>
        <taxon>Fungi</taxon>
        <taxon>Dikarya</taxon>
        <taxon>Basidiomycota</taxon>
        <taxon>Agaricomycotina</taxon>
        <taxon>Tremellomycetes</taxon>
        <taxon>Tremellales</taxon>
        <taxon>Cryptococcaceae</taxon>
        <taxon>Kwoniella</taxon>
    </lineage>
</organism>
<dbReference type="AlphaFoldDB" id="A0A1B9FZD4"/>
<dbReference type="GeneID" id="30209993"/>
<feature type="region of interest" description="Disordered" evidence="1">
    <location>
        <begin position="243"/>
        <end position="265"/>
    </location>
</feature>
<feature type="compositionally biased region" description="Basic and acidic residues" evidence="1">
    <location>
        <begin position="248"/>
        <end position="261"/>
    </location>
</feature>
<proteinExistence type="predicted"/>
<dbReference type="EMBL" id="CP144545">
    <property type="protein sequence ID" value="WVW85103.1"/>
    <property type="molecule type" value="Genomic_DNA"/>
</dbReference>
<name>A0A1B9FZD4_9TREE</name>
<evidence type="ECO:0000313" key="3">
    <source>
        <dbReference type="EMBL" id="WVW85103.1"/>
    </source>
</evidence>
<keyword evidence="4" id="KW-1185">Reference proteome</keyword>
<dbReference type="Proteomes" id="UP000092730">
    <property type="component" value="Chromosome 5"/>
</dbReference>
<reference evidence="2" key="1">
    <citation type="submission" date="2013-07" db="EMBL/GenBank/DDBJ databases">
        <title>The Genome Sequence of Cryptococcus bestiolae CBS10118.</title>
        <authorList>
            <consortium name="The Broad Institute Genome Sequencing Platform"/>
            <person name="Cuomo C."/>
            <person name="Litvintseva A."/>
            <person name="Chen Y."/>
            <person name="Heitman J."/>
            <person name="Sun S."/>
            <person name="Springer D."/>
            <person name="Dromer F."/>
            <person name="Young S.K."/>
            <person name="Zeng Q."/>
            <person name="Gargeya S."/>
            <person name="Fitzgerald M."/>
            <person name="Abouelleil A."/>
            <person name="Alvarado L."/>
            <person name="Berlin A.M."/>
            <person name="Chapman S.B."/>
            <person name="Dewar J."/>
            <person name="Goldberg J."/>
            <person name="Griggs A."/>
            <person name="Gujja S."/>
            <person name="Hansen M."/>
            <person name="Howarth C."/>
            <person name="Imamovic A."/>
            <person name="Larimer J."/>
            <person name="McCowan C."/>
            <person name="Murphy C."/>
            <person name="Pearson M."/>
            <person name="Priest M."/>
            <person name="Roberts A."/>
            <person name="Saif S."/>
            <person name="Shea T."/>
            <person name="Sykes S."/>
            <person name="Wortman J."/>
            <person name="Nusbaum C."/>
            <person name="Birren B."/>
        </authorList>
    </citation>
    <scope>NUCLEOTIDE SEQUENCE [LARGE SCALE GENOMIC DNA]</scope>
    <source>
        <strain evidence="2">CBS 10118</strain>
    </source>
</reference>
<dbReference type="KEGG" id="kbi:30209993"/>
<gene>
    <name evidence="2" type="ORF">I302_05594</name>
    <name evidence="3" type="ORF">I302_107140</name>
</gene>
<reference evidence="3" key="2">
    <citation type="submission" date="2013-07" db="EMBL/GenBank/DDBJ databases">
        <authorList>
            <consortium name="The Broad Institute Genome Sequencing Platform"/>
            <person name="Cuomo C."/>
            <person name="Litvintseva A."/>
            <person name="Chen Y."/>
            <person name="Heitman J."/>
            <person name="Sun S."/>
            <person name="Springer D."/>
            <person name="Dromer F."/>
            <person name="Young S.K."/>
            <person name="Zeng Q."/>
            <person name="Gargeya S."/>
            <person name="Fitzgerald M."/>
            <person name="Abouelleil A."/>
            <person name="Alvarado L."/>
            <person name="Berlin A.M."/>
            <person name="Chapman S.B."/>
            <person name="Dewar J."/>
            <person name="Goldberg J."/>
            <person name="Griggs A."/>
            <person name="Gujja S."/>
            <person name="Hansen M."/>
            <person name="Howarth C."/>
            <person name="Imamovic A."/>
            <person name="Larimer J."/>
            <person name="McCowan C."/>
            <person name="Murphy C."/>
            <person name="Pearson M."/>
            <person name="Priest M."/>
            <person name="Roberts A."/>
            <person name="Saif S."/>
            <person name="Shea T."/>
            <person name="Sykes S."/>
            <person name="Wortman J."/>
            <person name="Nusbaum C."/>
            <person name="Birren B."/>
        </authorList>
    </citation>
    <scope>NUCLEOTIDE SEQUENCE</scope>
    <source>
        <strain evidence="3">CBS 10118</strain>
    </source>
</reference>
<evidence type="ECO:0000313" key="2">
    <source>
        <dbReference type="EMBL" id="OCF24136.1"/>
    </source>
</evidence>
<reference evidence="2" key="3">
    <citation type="submission" date="2014-01" db="EMBL/GenBank/DDBJ databases">
        <title>Evolution of pathogenesis and genome organization in the Tremellales.</title>
        <authorList>
            <person name="Cuomo C."/>
            <person name="Litvintseva A."/>
            <person name="Heitman J."/>
            <person name="Chen Y."/>
            <person name="Sun S."/>
            <person name="Springer D."/>
            <person name="Dromer F."/>
            <person name="Young S."/>
            <person name="Zeng Q."/>
            <person name="Chapman S."/>
            <person name="Gujja S."/>
            <person name="Saif S."/>
            <person name="Birren B."/>
        </authorList>
    </citation>
    <scope>NUCLEOTIDE SEQUENCE</scope>
    <source>
        <strain evidence="2">CBS 10118</strain>
    </source>
</reference>
<feature type="compositionally biased region" description="Basic and acidic residues" evidence="1">
    <location>
        <begin position="84"/>
        <end position="95"/>
    </location>
</feature>
<evidence type="ECO:0000313" key="4">
    <source>
        <dbReference type="Proteomes" id="UP000092730"/>
    </source>
</evidence>
<feature type="compositionally biased region" description="Acidic residues" evidence="1">
    <location>
        <begin position="150"/>
        <end position="159"/>
    </location>
</feature>